<gene>
    <name evidence="1" type="ORF">JYZ213_LOCUS13088</name>
</gene>
<name>A0A814CSC1_9BILA</name>
<dbReference type="EMBL" id="CAJNOG010000104">
    <property type="protein sequence ID" value="CAF0947330.1"/>
    <property type="molecule type" value="Genomic_DNA"/>
</dbReference>
<dbReference type="AlphaFoldDB" id="A0A814CSC1"/>
<evidence type="ECO:0008006" key="3">
    <source>
        <dbReference type="Google" id="ProtNLM"/>
    </source>
</evidence>
<evidence type="ECO:0000313" key="1">
    <source>
        <dbReference type="EMBL" id="CAF0947330.1"/>
    </source>
</evidence>
<proteinExistence type="predicted"/>
<organism evidence="1 2">
    <name type="scientific">Adineta steineri</name>
    <dbReference type="NCBI Taxonomy" id="433720"/>
    <lineage>
        <taxon>Eukaryota</taxon>
        <taxon>Metazoa</taxon>
        <taxon>Spiralia</taxon>
        <taxon>Gnathifera</taxon>
        <taxon>Rotifera</taxon>
        <taxon>Eurotatoria</taxon>
        <taxon>Bdelloidea</taxon>
        <taxon>Adinetida</taxon>
        <taxon>Adinetidae</taxon>
        <taxon>Adineta</taxon>
    </lineage>
</organism>
<dbReference type="Proteomes" id="UP000663845">
    <property type="component" value="Unassembled WGS sequence"/>
</dbReference>
<reference evidence="1" key="1">
    <citation type="submission" date="2021-02" db="EMBL/GenBank/DDBJ databases">
        <authorList>
            <person name="Nowell W R."/>
        </authorList>
    </citation>
    <scope>NUCLEOTIDE SEQUENCE</scope>
</reference>
<protein>
    <recommendedName>
        <fullName evidence="3">Chorein N-terminal domain-containing protein</fullName>
    </recommendedName>
</protein>
<sequence length="518" mass="62115">MFETIIASLIKRYVAQYIDINADQLSAQLLYKQQIIIENLTLNKTKLNEDIRSKFQLPLEIESIHIGKIQCSFILSSLLFRSSSSQAFIIKIEHVYIVIKDNIDESLGEEIIEENNENIKQNQLNLAEQELEKEFEYFGEVQSSKWNIQRLFMSFFEKLKIDIIDVHINYKNSTGYTIGLTCDNIQISTEPFDDIINRQIFRINNLGIYLDINNSSTHSYILSLQNSVEISLKHNHFLVNQQEYHYEFECLINDLDIKCNIEQIRILINILHYQMLISDPCRPKSKISKQTARIWWHYIILRIRNNFWFNRSVLIHRLHQLNIYKRLYHQYLDSKYLNYTNISFQDEIIMKEIEKEFDVRDLLIIRRKIFQTRINQHIKQQEETTKWYFNYAKWITSKMSDLWGRTSSLNENDIEIQQQVNTFIEESIKDEDLLENYDSTRIFRFKIQLKTINIDLLSSSNNILWNFSLRNLLSMNEFRLHYQSMVTSIRLDDLCIRDHEQVDAFSTIIFSKELIQQE</sequence>
<accession>A0A814CSC1</accession>
<evidence type="ECO:0000313" key="2">
    <source>
        <dbReference type="Proteomes" id="UP000663845"/>
    </source>
</evidence>
<comment type="caution">
    <text evidence="1">The sequence shown here is derived from an EMBL/GenBank/DDBJ whole genome shotgun (WGS) entry which is preliminary data.</text>
</comment>